<dbReference type="InterPro" id="IPR032436">
    <property type="entry name" value="URB1_C"/>
</dbReference>
<dbReference type="GeneID" id="88171991"/>
<name>A0AAX4H523_9ASCO</name>
<evidence type="ECO:0000259" key="2">
    <source>
        <dbReference type="Pfam" id="PF16201"/>
    </source>
</evidence>
<dbReference type="KEGG" id="asau:88171991"/>
<dbReference type="GO" id="GO:0005730">
    <property type="term" value="C:nucleolus"/>
    <property type="evidence" value="ECO:0007669"/>
    <property type="project" value="TreeGrafter"/>
</dbReference>
<sequence length="1557" mass="176987">MASRAPRKAKPTAKVDTAVYKELSDIARLGYYNDLQPLVTFIQNLGLKRTLDFINSRNSADDMKLVSKTAQSLGDFLAIINVSLSDESTVEQQVQNRLAIESEKDRISDFYRELFLHLRVFYKVFASREPLHVNSVIHLLLAVVEYNDFKVFNEFTDSFDFRSTAVHKLFEPTRDDFDRKIISDSSMRASFMEFWILLCSRCSSVVRKDLLTNYKLMGSFWKYLEMDRFEILTKVFKFLNDKVLNEPMFMRATKAKILNENCLLHVRPLFEFLKPVNDREFDNDDEGEFTTFKDLFNEFMDTLATSKNKGISFPENEFGAPLIINNVSFKINNKLLYVLLTTFRPWDTYLQMQFVMKVLNSNPELLAPYMHWIVSSSGGYHDPSLTSYWIGHTLLYTEILKSPLFPAKVDNISLFPLNSSIQSAILEYPNALVQQLGLQLILLQLKKLSSKGVTQAVIESVLSSLPPHSALVPFLLHDNKFLKITATQILTQWENIAPGSSSSAIVAIISKKLLDFDFNSSAFSGMELVLLDNYLSIQSNNDLKWWNKTGTENSFFTSLLKLSHLDTLRPKILRILQKLTRTSLAFNQSLTIEDPLLILLDTMPQSIQEASAKKLFNCIDETISRSIKTPYKYLDKSSANYEKLSIFVVVLFEQLKFIPEYSQETAIHKWLNSFVQGLVIIGESQNGIEKAAKDNEIDIKINLKSLNLKSRIMSKVDFAETCIIFNRYSNQKNHETSLFNAATKMGQFLTTASNDDPRLISYVMTPSLWTVFSQLGSKTLNEAELVSCYLLSEVLLSCVLKPEVTPMSIFIYETAQAPLDSKSQSVISKFLFLLSDSQVESLTKLFVNDEVTVNAFKEAVKRSLPLKPDYKSLMQIESSEVVQILQSIPSTREQLEIIVGYPRFAHLFEGASQDTIDFLLLQDDLSDAVLYHVASSSSAIFEKYKSRIVTLAESLKNWKLSLKIVAAQPNAFDWNKFASIAFDHIKSVPKNAMIAEFVNFIAAGMKHSRASFVSQFSTWINRAMLYITKKFAESSTLSDLFVAFIDSIGNMFNESSLFKEVSVDIAVTQFQVILSHTVWVTNTNYLSYLNKILLVAGSSKMNPEKLLQLFVANEKMVLLSFPTPETALVRFESALIIKTLFELNPKACSTLALLERLVMLYLGSTRVEDVILKSVLISIEKRISKSWVNLVTGWNFLNEVTKEEAELVGSERLFIKDKSSLVVVLQKNFIKNTIYNINEKPIFPSTSNYSEAKSHASNYPVSQYHDTIYDPEFLLLLIVSNDELVTHADENLTVNITLLMESELLRFVVTALANPRCKPICTVILHGVLKFLQSQGTSIKDKLIQTIYVSSILHTIRVADHLTPIVWYIIGSFSSILANPGHQLYELTYQYLSSHPVFKQYDLPLYLVISTGAFNSEEAEGEVYFKQVHWMVDELRRGISSEEDLKALHYKRVLDWVLDLLHCKYVTTNLRNKILNLVYVIQTVDAYGPDLLVAQSGTLSTLHALKQSIEKDTLADMQLKLNIDEIALRFAIAGSRKRLAEFTLNDVAAAAKRIHLA</sequence>
<evidence type="ECO:0000313" key="4">
    <source>
        <dbReference type="EMBL" id="WPK23681.1"/>
    </source>
</evidence>
<dbReference type="Pfam" id="PF11707">
    <property type="entry name" value="Npa1"/>
    <property type="match status" value="1"/>
</dbReference>
<dbReference type="GO" id="GO:0000463">
    <property type="term" value="P:maturation of LSU-rRNA from tricistronic rRNA transcript (SSU-rRNA, 5.8S rRNA, LSU-rRNA)"/>
    <property type="evidence" value="ECO:0007669"/>
    <property type="project" value="TreeGrafter"/>
</dbReference>
<dbReference type="EMBL" id="CP138894">
    <property type="protein sequence ID" value="WPK23681.1"/>
    <property type="molecule type" value="Genomic_DNA"/>
</dbReference>
<dbReference type="RefSeq" id="XP_062876067.1">
    <property type="nucleotide sequence ID" value="XM_063019997.1"/>
</dbReference>
<accession>A0AAX4H523</accession>
<reference evidence="4 5" key="1">
    <citation type="submission" date="2023-10" db="EMBL/GenBank/DDBJ databases">
        <title>Draft Genome Sequence of Candida saopaulonensis from a very Premature Infant with Sepsis.</title>
        <authorList>
            <person name="Ning Y."/>
            <person name="Dai R."/>
            <person name="Xiao M."/>
            <person name="Xu Y."/>
            <person name="Yan Q."/>
            <person name="Zhang L."/>
        </authorList>
    </citation>
    <scope>NUCLEOTIDE SEQUENCE [LARGE SCALE GENOMIC DNA]</scope>
    <source>
        <strain evidence="4 5">19XY460</strain>
    </source>
</reference>
<dbReference type="InterPro" id="IPR021714">
    <property type="entry name" value="URB1_N"/>
</dbReference>
<keyword evidence="5" id="KW-1185">Reference proteome</keyword>
<evidence type="ECO:0000259" key="3">
    <source>
        <dbReference type="Pfam" id="PF26140"/>
    </source>
</evidence>
<organism evidence="4 5">
    <name type="scientific">Australozyma saopauloensis</name>
    <dbReference type="NCBI Taxonomy" id="291208"/>
    <lineage>
        <taxon>Eukaryota</taxon>
        <taxon>Fungi</taxon>
        <taxon>Dikarya</taxon>
        <taxon>Ascomycota</taxon>
        <taxon>Saccharomycotina</taxon>
        <taxon>Pichiomycetes</taxon>
        <taxon>Metschnikowiaceae</taxon>
        <taxon>Australozyma</taxon>
    </lineage>
</organism>
<evidence type="ECO:0000259" key="1">
    <source>
        <dbReference type="Pfam" id="PF11707"/>
    </source>
</evidence>
<proteinExistence type="predicted"/>
<feature type="domain" description="URB1 central HEAT repeat" evidence="3">
    <location>
        <begin position="541"/>
        <end position="719"/>
    </location>
</feature>
<dbReference type="Pfam" id="PF26140">
    <property type="entry name" value="HEAT_URB1"/>
    <property type="match status" value="1"/>
</dbReference>
<dbReference type="Pfam" id="PF16201">
    <property type="entry name" value="NopRA1"/>
    <property type="match status" value="1"/>
</dbReference>
<dbReference type="PANTHER" id="PTHR13500:SF0">
    <property type="entry name" value="NUCLEOLAR PRE-RIBOSOMAL-ASSOCIATED PROTEIN 1"/>
    <property type="match status" value="1"/>
</dbReference>
<protein>
    <recommendedName>
        <fullName evidence="6">Nucleolar pre-ribosomal-associated protein 1</fullName>
    </recommendedName>
</protein>
<dbReference type="InterPro" id="IPR039844">
    <property type="entry name" value="URB1"/>
</dbReference>
<feature type="domain" description="URB1 C-terminal" evidence="2">
    <location>
        <begin position="1306"/>
        <end position="1500"/>
    </location>
</feature>
<evidence type="ECO:0008006" key="6">
    <source>
        <dbReference type="Google" id="ProtNLM"/>
    </source>
</evidence>
<evidence type="ECO:0000313" key="5">
    <source>
        <dbReference type="Proteomes" id="UP001338582"/>
    </source>
</evidence>
<dbReference type="PANTHER" id="PTHR13500">
    <property type="entry name" value="NUCLEOLAR PRERIBOSOMAL-ASSOCIATED PROTEIN 1"/>
    <property type="match status" value="1"/>
</dbReference>
<dbReference type="Proteomes" id="UP001338582">
    <property type="component" value="Chromosome 1"/>
</dbReference>
<feature type="domain" description="URB1 N-terminal" evidence="1">
    <location>
        <begin position="65"/>
        <end position="392"/>
    </location>
</feature>
<dbReference type="InterPro" id="IPR059018">
    <property type="entry name" value="HEAT_URB1"/>
</dbReference>
<dbReference type="GO" id="GO:0000466">
    <property type="term" value="P:maturation of 5.8S rRNA from tricistronic rRNA transcript (SSU-rRNA, 5.8S rRNA, LSU-rRNA)"/>
    <property type="evidence" value="ECO:0007669"/>
    <property type="project" value="TreeGrafter"/>
</dbReference>
<gene>
    <name evidence="4" type="ORF">PUMCH_000923</name>
</gene>